<sequence length="1613" mass="177841">MSSPARGDAEGGDNEDVQADETTRTEDERERRRKEEEDDTDDEDGSVIFGDMQGHERDDPMDEAGTGGLDEHELLEQDVPQILREDVDGGVETPDLDLGPDLGPDPSPSTPLAASPLASPADSGSIPDDTPSLQGSLLSSPGRVTSPSHSPRRPIGRTASSALQPFERRFETRLSTSPSPSPRPSSPAFLTPHSRQVSLASHFSALSSQDGSVSGDEAPQAPWEVIRWNRLRKITGQAFSESGKRSFGRPTCLAVSALIAIGTSKGLILGFDYHQNMKLIVGQGTKATECGSVTSIAISADYSTIVAGHANGSIFTWEISRPARPFLQVAPLAHAELSQRQHPDGHVSDCAVLHVGFLGTRHTALVSADAGGMAFSHLATRGLGPVTRTIKSTRLLGRYPTTNESAERNRKPSSVLAFSPLPLGNVEQSTDNMGLTALLTPYLLVIVSTTPIAQTQHKSSRPKEITPHGTLSGCLAWFPAVKLKASNAEKDKENSDTKLVYCWSNVLIVLEVVVQENADPAKPPSLEFHVRSRWRADEAIVAVQWLGRSVLGVLTVSQRLLIVEDNTLQVTDSIDLLHRHLYHQNLFADQLQAIVERVDSDDPSLHGVVADAFYMSFRAYKGRVFLLGFNDLTVGTLSNWADRLMALMENGDHIAAIRLATEYYSGGANNVTIGLPENDAARHEVVRERLLAMISASLSYSFSQHDEERSSRLQELAEVCFGACMGMQETDYLFDDCFDNFDDADESELFVTTLEPYVLDGEVKVLPTEVVNSIVSHFVSENQAARLEELLCRLDPLAFDLDQITMLCRQHGLYDALIYVWTQGIGDFVTPLIDLLTLVKMLRQGDDDEDLSDDPFYESASKVFPYLAYALTGRRYPGGDLIDDSEAERVKADLYEYVFAGTPMPWPPGSRSTFRVADTAEDEPAFPYLVLLLKFDTANFISMLNEAFEDSFLNVLDEDSTTNGFILNGSSKRAGYTMTRQHIISIMLDVMRQQDFSPEQVIYLDMFIARSLPKYPGQLVLSGSLLTQVLQRLCDPPTDELREDCQLSIEYLLSAYKPPDVSRLVRLLRAARFFRVLKTVYRTERMFTDLLGVYFVDPEDRQGVFRCIADCLLPSTAASQKQISAVKRIVLDHAVDLADIDVVQAARTLCTSAPDLLEPTVNALQDSYQQFLFLRTILEPALLQQSRASIATLPTPEAQKSTFIEQYIQLMCLHNPTRVAGYIDTLPTSNLHLDHILPAMEEAGVIDAAVSLLSKDGRARDAMDRLVSHLQSLEQALTSLLTTAAEAPDESATYEAADDLTQAVEKYTKVGIWLCQGQTATTQRRPRPRTNLAWDVSEDDLDLDEYLWLNLVDAVVQVTKNAGAAANQYEDQRTSSGHDVLDVNQIVASLRNNVQQTFTALLSATATSSAKRAPDSNTNSRQDNLSFLRVLRAFLTRAATTAPSLADLRAVLSDIFSAYAFEQGVLSLANELLGSDVFAEIKEVHDLRQRGWRPRSQVCEQCKRRAWGQGVGEAVWDAWIVKEGSREAEKARKLVERGGGEEARRLERGKAKAKAAVTTAERGGVEDEESRKLTLVVFACRHVYHRVCIDPGFRDGGAGMRGLLKCPLCNHHE</sequence>
<feature type="compositionally biased region" description="Acidic residues" evidence="2">
    <location>
        <begin position="36"/>
        <end position="45"/>
    </location>
</feature>
<gene>
    <name evidence="5" type="primary">VPS8</name>
    <name evidence="5" type="ORF">LTR78_010290</name>
</gene>
<evidence type="ECO:0000313" key="5">
    <source>
        <dbReference type="EMBL" id="KAK3669832.1"/>
    </source>
</evidence>
<accession>A0AAE0WGY8</accession>
<feature type="domain" description="Vacuolar protein sorting-associated protein 8 central" evidence="3">
    <location>
        <begin position="749"/>
        <end position="948"/>
    </location>
</feature>
<dbReference type="GO" id="GO:0005770">
    <property type="term" value="C:late endosome"/>
    <property type="evidence" value="ECO:0007669"/>
    <property type="project" value="TreeGrafter"/>
</dbReference>
<dbReference type="InterPro" id="IPR059070">
    <property type="entry name" value="TPR_VPS8_2"/>
</dbReference>
<keyword evidence="6" id="KW-1185">Reference proteome</keyword>
<evidence type="ECO:0000313" key="6">
    <source>
        <dbReference type="Proteomes" id="UP001274830"/>
    </source>
</evidence>
<dbReference type="Pfam" id="PF25066">
    <property type="entry name" value="TPR_VPS8_2"/>
    <property type="match status" value="1"/>
</dbReference>
<feature type="region of interest" description="Disordered" evidence="2">
    <location>
        <begin position="172"/>
        <end position="191"/>
    </location>
</feature>
<organism evidence="5 6">
    <name type="scientific">Recurvomyces mirabilis</name>
    <dbReference type="NCBI Taxonomy" id="574656"/>
    <lineage>
        <taxon>Eukaryota</taxon>
        <taxon>Fungi</taxon>
        <taxon>Dikarya</taxon>
        <taxon>Ascomycota</taxon>
        <taxon>Pezizomycotina</taxon>
        <taxon>Dothideomycetes</taxon>
        <taxon>Dothideomycetidae</taxon>
        <taxon>Mycosphaerellales</taxon>
        <taxon>Teratosphaeriaceae</taxon>
        <taxon>Recurvomyces</taxon>
    </lineage>
</organism>
<dbReference type="SUPFAM" id="SSF50978">
    <property type="entry name" value="WD40 repeat-like"/>
    <property type="match status" value="1"/>
</dbReference>
<dbReference type="Proteomes" id="UP001274830">
    <property type="component" value="Unassembled WGS sequence"/>
</dbReference>
<evidence type="ECO:0000259" key="4">
    <source>
        <dbReference type="Pfam" id="PF25066"/>
    </source>
</evidence>
<dbReference type="InterPro" id="IPR015943">
    <property type="entry name" value="WD40/YVTN_repeat-like_dom_sf"/>
</dbReference>
<comment type="caution">
    <text evidence="5">The sequence shown here is derived from an EMBL/GenBank/DDBJ whole genome shotgun (WGS) entry which is preliminary data.</text>
</comment>
<dbReference type="Pfam" id="PF23410">
    <property type="entry name" value="Beta-prop_VPS8"/>
    <property type="match status" value="1"/>
</dbReference>
<dbReference type="Pfam" id="PF12816">
    <property type="entry name" value="TPR_Vps8"/>
    <property type="match status" value="1"/>
</dbReference>
<evidence type="ECO:0000256" key="2">
    <source>
        <dbReference type="SAM" id="MobiDB-lite"/>
    </source>
</evidence>
<feature type="compositionally biased region" description="Basic and acidic residues" evidence="2">
    <location>
        <begin position="21"/>
        <end position="35"/>
    </location>
</feature>
<feature type="compositionally biased region" description="Acidic residues" evidence="2">
    <location>
        <begin position="10"/>
        <end position="19"/>
    </location>
</feature>
<dbReference type="EMBL" id="JAUTXT010000070">
    <property type="protein sequence ID" value="KAK3669832.1"/>
    <property type="molecule type" value="Genomic_DNA"/>
</dbReference>
<dbReference type="PANTHER" id="PTHR12616">
    <property type="entry name" value="VACUOLAR PROTEIN SORTING VPS41"/>
    <property type="match status" value="1"/>
</dbReference>
<dbReference type="GO" id="GO:0030897">
    <property type="term" value="C:HOPS complex"/>
    <property type="evidence" value="ECO:0007669"/>
    <property type="project" value="TreeGrafter"/>
</dbReference>
<evidence type="ECO:0000259" key="3">
    <source>
        <dbReference type="Pfam" id="PF12816"/>
    </source>
</evidence>
<name>A0AAE0WGY8_9PEZI</name>
<proteinExistence type="inferred from homology"/>
<dbReference type="InterPro" id="IPR045111">
    <property type="entry name" value="Vps41/Vps8"/>
</dbReference>
<dbReference type="InterPro" id="IPR025941">
    <property type="entry name" value="Vps8_central_dom"/>
</dbReference>
<dbReference type="SUPFAM" id="SSF57850">
    <property type="entry name" value="RING/U-box"/>
    <property type="match status" value="1"/>
</dbReference>
<reference evidence="5" key="1">
    <citation type="submission" date="2023-07" db="EMBL/GenBank/DDBJ databases">
        <title>Black Yeasts Isolated from many extreme environments.</title>
        <authorList>
            <person name="Coleine C."/>
            <person name="Stajich J.E."/>
            <person name="Selbmann L."/>
        </authorList>
    </citation>
    <scope>NUCLEOTIDE SEQUENCE</scope>
    <source>
        <strain evidence="5">CCFEE 5485</strain>
    </source>
</reference>
<dbReference type="GO" id="GO:0034058">
    <property type="term" value="P:endosomal vesicle fusion"/>
    <property type="evidence" value="ECO:0007669"/>
    <property type="project" value="TreeGrafter"/>
</dbReference>
<feature type="region of interest" description="Disordered" evidence="2">
    <location>
        <begin position="1"/>
        <end position="166"/>
    </location>
</feature>
<dbReference type="GeneID" id="89968008"/>
<dbReference type="PANTHER" id="PTHR12616:SF8">
    <property type="entry name" value="VACUOLAR PROTEIN SORTING-ASSOCIATED PROTEIN 8 HOMOLOG"/>
    <property type="match status" value="1"/>
</dbReference>
<comment type="similarity">
    <text evidence="1">Belongs to the VPS8 family.</text>
</comment>
<feature type="domain" description="VPS8-like TPR-like repeats" evidence="4">
    <location>
        <begin position="1295"/>
        <end position="1488"/>
    </location>
</feature>
<dbReference type="RefSeq" id="XP_064688970.1">
    <property type="nucleotide sequence ID" value="XM_064843447.1"/>
</dbReference>
<evidence type="ECO:0000256" key="1">
    <source>
        <dbReference type="ARBA" id="ARBA00009422"/>
    </source>
</evidence>
<dbReference type="GO" id="GO:0006623">
    <property type="term" value="P:protein targeting to vacuole"/>
    <property type="evidence" value="ECO:0007669"/>
    <property type="project" value="InterPro"/>
</dbReference>
<dbReference type="Gene3D" id="2.130.10.10">
    <property type="entry name" value="YVTN repeat-like/Quinoprotein amine dehydrogenase"/>
    <property type="match status" value="1"/>
</dbReference>
<dbReference type="InterPro" id="IPR036322">
    <property type="entry name" value="WD40_repeat_dom_sf"/>
</dbReference>
<protein>
    <submittedName>
        <fullName evidence="5">Vacuolar protein sorting-associated protein 8</fullName>
    </submittedName>
</protein>
<feature type="compositionally biased region" description="Low complexity" evidence="2">
    <location>
        <begin position="110"/>
        <end position="142"/>
    </location>
</feature>